<dbReference type="EMBL" id="JAQNCK010000011">
    <property type="protein sequence ID" value="MDC0828109.1"/>
    <property type="molecule type" value="Genomic_DNA"/>
</dbReference>
<dbReference type="GO" id="GO:0046084">
    <property type="term" value="P:adenine biosynthetic process"/>
    <property type="evidence" value="ECO:0007669"/>
    <property type="project" value="TreeGrafter"/>
</dbReference>
<dbReference type="SUPFAM" id="SSF55326">
    <property type="entry name" value="PurM N-terminal domain-like"/>
    <property type="match status" value="1"/>
</dbReference>
<gene>
    <name evidence="15 18" type="primary">purM</name>
    <name evidence="19" type="ORF">B5F14_00845</name>
    <name evidence="18" type="ORF">POG00_05225</name>
</gene>
<dbReference type="Pfam" id="PF02769">
    <property type="entry name" value="AIRS_C"/>
    <property type="match status" value="1"/>
</dbReference>
<evidence type="ECO:0000256" key="2">
    <source>
        <dbReference type="ARBA" id="ARBA00004686"/>
    </source>
</evidence>
<evidence type="ECO:0000256" key="3">
    <source>
        <dbReference type="ARBA" id="ARBA00010280"/>
    </source>
</evidence>
<name>A0A1Y3VHA1_9FIRM</name>
<feature type="domain" description="PurM-like C-terminal" evidence="17">
    <location>
        <begin position="172"/>
        <end position="337"/>
    </location>
</feature>
<dbReference type="UniPathway" id="UPA00074">
    <property type="reaction ID" value="UER00129"/>
</dbReference>
<dbReference type="Gene3D" id="3.30.1330.10">
    <property type="entry name" value="PurM-like, N-terminal domain"/>
    <property type="match status" value="1"/>
</dbReference>
<feature type="domain" description="PurM-like N-terminal" evidence="16">
    <location>
        <begin position="55"/>
        <end position="160"/>
    </location>
</feature>
<keyword evidence="20" id="KW-1185">Reference proteome</keyword>
<dbReference type="GO" id="GO:0004641">
    <property type="term" value="F:phosphoribosylformylglycinamidine cyclo-ligase activity"/>
    <property type="evidence" value="ECO:0007669"/>
    <property type="project" value="UniProtKB-UniRule"/>
</dbReference>
<comment type="subcellular location">
    <subcellularLocation>
        <location evidence="1 15">Cytoplasm</location>
    </subcellularLocation>
</comment>
<dbReference type="NCBIfam" id="TIGR00878">
    <property type="entry name" value="purM"/>
    <property type="match status" value="1"/>
</dbReference>
<organism evidence="19 20">
    <name type="scientific">Faecalitalea cylindroides</name>
    <dbReference type="NCBI Taxonomy" id="39483"/>
    <lineage>
        <taxon>Bacteria</taxon>
        <taxon>Bacillati</taxon>
        <taxon>Bacillota</taxon>
        <taxon>Erysipelotrichia</taxon>
        <taxon>Erysipelotrichales</taxon>
        <taxon>Erysipelotrichaceae</taxon>
        <taxon>Faecalitalea</taxon>
    </lineage>
</organism>
<dbReference type="InterPro" id="IPR036676">
    <property type="entry name" value="PurM-like_C_sf"/>
</dbReference>
<evidence type="ECO:0000256" key="12">
    <source>
        <dbReference type="ARBA" id="ARBA00032931"/>
    </source>
</evidence>
<dbReference type="GO" id="GO:0004637">
    <property type="term" value="F:phosphoribosylamine-glycine ligase activity"/>
    <property type="evidence" value="ECO:0007669"/>
    <property type="project" value="TreeGrafter"/>
</dbReference>
<dbReference type="InterPro" id="IPR010918">
    <property type="entry name" value="PurM-like_C_dom"/>
</dbReference>
<keyword evidence="10 15" id="KW-0067">ATP-binding</keyword>
<dbReference type="Pfam" id="PF00586">
    <property type="entry name" value="AIRS"/>
    <property type="match status" value="1"/>
</dbReference>
<keyword evidence="7 15" id="KW-0436">Ligase</keyword>
<comment type="similarity">
    <text evidence="3 15">Belongs to the AIR synthase family.</text>
</comment>
<evidence type="ECO:0000313" key="20">
    <source>
        <dbReference type="Proteomes" id="UP000195447"/>
    </source>
</evidence>
<evidence type="ECO:0000256" key="9">
    <source>
        <dbReference type="ARBA" id="ARBA00022755"/>
    </source>
</evidence>
<evidence type="ECO:0000313" key="18">
    <source>
        <dbReference type="EMBL" id="MDC0828109.1"/>
    </source>
</evidence>
<comment type="caution">
    <text evidence="19">The sequence shown here is derived from an EMBL/GenBank/DDBJ whole genome shotgun (WGS) entry which is preliminary data.</text>
</comment>
<reference evidence="20" key="1">
    <citation type="submission" date="2017-04" db="EMBL/GenBank/DDBJ databases">
        <title>Function of individual gut microbiota members based on whole genome sequencing of pure cultures obtained from chicken caecum.</title>
        <authorList>
            <person name="Medvecky M."/>
            <person name="Cejkova D."/>
            <person name="Polansky O."/>
            <person name="Karasova D."/>
            <person name="Kubasova T."/>
            <person name="Cizek A."/>
            <person name="Rychlik I."/>
        </authorList>
    </citation>
    <scope>NUCLEOTIDE SEQUENCE [LARGE SCALE GENOMIC DNA]</scope>
    <source>
        <strain evidence="20">An178</strain>
    </source>
</reference>
<evidence type="ECO:0000256" key="13">
    <source>
        <dbReference type="ARBA" id="ARBA00033093"/>
    </source>
</evidence>
<dbReference type="PANTHER" id="PTHR10520:SF12">
    <property type="entry name" value="TRIFUNCTIONAL PURINE BIOSYNTHETIC PROTEIN ADENOSINE-3"/>
    <property type="match status" value="1"/>
</dbReference>
<dbReference type="InterPro" id="IPR036921">
    <property type="entry name" value="PurM-like_N_sf"/>
</dbReference>
<evidence type="ECO:0000259" key="17">
    <source>
        <dbReference type="Pfam" id="PF02769"/>
    </source>
</evidence>
<protein>
    <recommendedName>
        <fullName evidence="5 15">Phosphoribosylformylglycinamidine cyclo-ligase</fullName>
        <ecNumber evidence="4 15">6.3.3.1</ecNumber>
    </recommendedName>
    <alternativeName>
        <fullName evidence="12 15">AIR synthase</fullName>
    </alternativeName>
    <alternativeName>
        <fullName evidence="13 15">AIRS</fullName>
    </alternativeName>
    <alternativeName>
        <fullName evidence="11 15">Phosphoribosyl-aminoimidazole synthetase</fullName>
    </alternativeName>
</protein>
<dbReference type="HAMAP" id="MF_00741">
    <property type="entry name" value="AIRS"/>
    <property type="match status" value="1"/>
</dbReference>
<accession>A0A1Y3VHA1</accession>
<evidence type="ECO:0000256" key="4">
    <source>
        <dbReference type="ARBA" id="ARBA00013047"/>
    </source>
</evidence>
<dbReference type="EC" id="6.3.3.1" evidence="4 15"/>
<dbReference type="GO" id="GO:0005829">
    <property type="term" value="C:cytosol"/>
    <property type="evidence" value="ECO:0007669"/>
    <property type="project" value="TreeGrafter"/>
</dbReference>
<evidence type="ECO:0000256" key="6">
    <source>
        <dbReference type="ARBA" id="ARBA00022490"/>
    </source>
</evidence>
<dbReference type="GeneID" id="79877406"/>
<dbReference type="FunFam" id="3.30.1330.10:FF:000001">
    <property type="entry name" value="Phosphoribosylformylglycinamidine cyclo-ligase"/>
    <property type="match status" value="1"/>
</dbReference>
<evidence type="ECO:0000256" key="10">
    <source>
        <dbReference type="ARBA" id="ARBA00022840"/>
    </source>
</evidence>
<evidence type="ECO:0000256" key="11">
    <source>
        <dbReference type="ARBA" id="ARBA00031908"/>
    </source>
</evidence>
<dbReference type="GO" id="GO:0006189">
    <property type="term" value="P:'de novo' IMP biosynthetic process"/>
    <property type="evidence" value="ECO:0007669"/>
    <property type="project" value="UniProtKB-UniRule"/>
</dbReference>
<dbReference type="InterPro" id="IPR004733">
    <property type="entry name" value="PurM_cligase"/>
</dbReference>
<evidence type="ECO:0000256" key="14">
    <source>
        <dbReference type="ARBA" id="ARBA00049057"/>
    </source>
</evidence>
<dbReference type="Gene3D" id="3.90.650.10">
    <property type="entry name" value="PurM-like C-terminal domain"/>
    <property type="match status" value="1"/>
</dbReference>
<evidence type="ECO:0000259" key="16">
    <source>
        <dbReference type="Pfam" id="PF00586"/>
    </source>
</evidence>
<dbReference type="Proteomes" id="UP001220658">
    <property type="component" value="Unassembled WGS sequence"/>
</dbReference>
<dbReference type="CDD" id="cd02196">
    <property type="entry name" value="PurM"/>
    <property type="match status" value="1"/>
</dbReference>
<proteinExistence type="inferred from homology"/>
<evidence type="ECO:0000256" key="15">
    <source>
        <dbReference type="HAMAP-Rule" id="MF_00741"/>
    </source>
</evidence>
<reference evidence="19" key="2">
    <citation type="journal article" date="2018" name="BMC Genomics">
        <title>Whole genome sequencing and function prediction of 133 gut anaerobes isolated from chicken caecum in pure cultures.</title>
        <authorList>
            <person name="Medvecky M."/>
            <person name="Cejkova D."/>
            <person name="Polansky O."/>
            <person name="Karasova D."/>
            <person name="Kubasova T."/>
            <person name="Cizek A."/>
            <person name="Rychlik I."/>
        </authorList>
    </citation>
    <scope>NUCLEOTIDE SEQUENCE</scope>
    <source>
        <strain evidence="19">An178</strain>
    </source>
</reference>
<evidence type="ECO:0000256" key="1">
    <source>
        <dbReference type="ARBA" id="ARBA00004496"/>
    </source>
</evidence>
<evidence type="ECO:0000256" key="8">
    <source>
        <dbReference type="ARBA" id="ARBA00022741"/>
    </source>
</evidence>
<evidence type="ECO:0000256" key="7">
    <source>
        <dbReference type="ARBA" id="ARBA00022598"/>
    </source>
</evidence>
<reference evidence="18" key="3">
    <citation type="submission" date="2023-01" db="EMBL/GenBank/DDBJ databases">
        <title>Human gut microbiome strain richness.</title>
        <authorList>
            <person name="Chen-Liaw A."/>
        </authorList>
    </citation>
    <scope>NUCLEOTIDE SEQUENCE</scope>
    <source>
        <strain evidence="18">D55st1_G4_D55t1_190419</strain>
    </source>
</reference>
<dbReference type="AlphaFoldDB" id="A0A1Y3VHA1"/>
<comment type="catalytic activity">
    <reaction evidence="14 15">
        <text>2-formamido-N(1)-(5-O-phospho-beta-D-ribosyl)acetamidine + ATP = 5-amino-1-(5-phospho-beta-D-ribosyl)imidazole + ADP + phosphate + H(+)</text>
        <dbReference type="Rhea" id="RHEA:23032"/>
        <dbReference type="ChEBI" id="CHEBI:15378"/>
        <dbReference type="ChEBI" id="CHEBI:30616"/>
        <dbReference type="ChEBI" id="CHEBI:43474"/>
        <dbReference type="ChEBI" id="CHEBI:137981"/>
        <dbReference type="ChEBI" id="CHEBI:147287"/>
        <dbReference type="ChEBI" id="CHEBI:456216"/>
        <dbReference type="EC" id="6.3.3.1"/>
    </reaction>
</comment>
<evidence type="ECO:0000256" key="5">
    <source>
        <dbReference type="ARBA" id="ARBA00020367"/>
    </source>
</evidence>
<evidence type="ECO:0000313" key="19">
    <source>
        <dbReference type="EMBL" id="OUP61965.1"/>
    </source>
</evidence>
<dbReference type="RefSeq" id="WP_022355727.1">
    <property type="nucleotide sequence ID" value="NZ_CABKSV010000084.1"/>
</dbReference>
<dbReference type="Proteomes" id="UP000195447">
    <property type="component" value="Unassembled WGS sequence"/>
</dbReference>
<dbReference type="FunFam" id="3.90.650.10:FF:000011">
    <property type="entry name" value="Phosphoribosylformylglycinamidine cyclo-ligase"/>
    <property type="match status" value="1"/>
</dbReference>
<keyword evidence="6 15" id="KW-0963">Cytoplasm</keyword>
<keyword evidence="9 15" id="KW-0658">Purine biosynthesis</keyword>
<keyword evidence="8 15" id="KW-0547">Nucleotide-binding</keyword>
<dbReference type="SUPFAM" id="SSF56042">
    <property type="entry name" value="PurM C-terminal domain-like"/>
    <property type="match status" value="1"/>
</dbReference>
<dbReference type="PANTHER" id="PTHR10520">
    <property type="entry name" value="TRIFUNCTIONAL PURINE BIOSYNTHETIC PROTEIN ADENOSINE-3-RELATED"/>
    <property type="match status" value="1"/>
</dbReference>
<dbReference type="GO" id="GO:0005524">
    <property type="term" value="F:ATP binding"/>
    <property type="evidence" value="ECO:0007669"/>
    <property type="project" value="UniProtKB-KW"/>
</dbReference>
<sequence length="341" mass="36378">MDYKKAGVDIEAGYKSVELMKKHVKETMRPEVLGGLGGFAGAFDLSKIKGMEEPVLLSGTDGCGTKVKLAFVLDKHDTIGIDAVAMCVNDIACAGGEPLFFLDYIACGKNYPEKIATIVSGVAEGCKQSECALIGGETAEHPGLMPVDEYDLAGFAVGVVDKKDIIDGSNIKEGDVLVGIASSGVHSNGFSLVRSVFDMTEESLNTYYDELKKTLGEALIEPTRIYVKALKNVKEAGVTIKGCSHITGGGFYENVPRMLPENAKAIIKKDSYPVPAIFDLIAKNGNVEETMMYNTFNMGLGMVIALDPEDVDTAMEAIQKAGDTCYVVGNIVEGQKGVELC</sequence>
<dbReference type="EMBL" id="NFKM01000001">
    <property type="protein sequence ID" value="OUP61965.1"/>
    <property type="molecule type" value="Genomic_DNA"/>
</dbReference>
<dbReference type="InterPro" id="IPR016188">
    <property type="entry name" value="PurM-like_N"/>
</dbReference>
<comment type="pathway">
    <text evidence="2 15">Purine metabolism; IMP biosynthesis via de novo pathway; 5-amino-1-(5-phospho-D-ribosyl)imidazole from N(2)-formyl-N(1)-(5-phospho-D-ribosyl)glycinamide: step 2/2.</text>
</comment>